<dbReference type="PANTHER" id="PTHR46877">
    <property type="entry name" value="EPH RECEPTOR A5"/>
    <property type="match status" value="1"/>
</dbReference>
<reference evidence="20" key="1">
    <citation type="submission" date="2021-02" db="EMBL/GenBank/DDBJ databases">
        <authorList>
            <person name="Nowell W R."/>
        </authorList>
    </citation>
    <scope>NUCLEOTIDE SEQUENCE</scope>
    <source>
        <strain evidence="20">Ploen Becks lab</strain>
    </source>
</reference>
<dbReference type="InterPro" id="IPR001090">
    <property type="entry name" value="Ephrin_rcpt_lig-bd_dom"/>
</dbReference>
<keyword evidence="9 14" id="KW-0067">ATP-binding</keyword>
<comment type="subcellular location">
    <subcellularLocation>
        <location evidence="1">Cell membrane</location>
        <topology evidence="1">Single-pass type I membrane protein</topology>
    </subcellularLocation>
</comment>
<dbReference type="InterPro" id="IPR001660">
    <property type="entry name" value="SAM"/>
</dbReference>
<proteinExistence type="predicted"/>
<evidence type="ECO:0000256" key="2">
    <source>
        <dbReference type="ARBA" id="ARBA00011902"/>
    </source>
</evidence>
<feature type="domain" description="Eph LBD" evidence="19">
    <location>
        <begin position="20"/>
        <end position="254"/>
    </location>
</feature>
<feature type="signal peptide" evidence="16">
    <location>
        <begin position="1"/>
        <end position="18"/>
    </location>
</feature>
<name>A0A813M510_9BILA</name>
<dbReference type="Gene3D" id="2.10.50.10">
    <property type="entry name" value="Tumor Necrosis Factor Receptor, subunit A, domain 2"/>
    <property type="match status" value="1"/>
</dbReference>
<organism evidence="20 21">
    <name type="scientific">Brachionus calyciflorus</name>
    <dbReference type="NCBI Taxonomy" id="104777"/>
    <lineage>
        <taxon>Eukaryota</taxon>
        <taxon>Metazoa</taxon>
        <taxon>Spiralia</taxon>
        <taxon>Gnathifera</taxon>
        <taxon>Rotifera</taxon>
        <taxon>Eurotatoria</taxon>
        <taxon>Monogononta</taxon>
        <taxon>Pseudotrocha</taxon>
        <taxon>Ploima</taxon>
        <taxon>Brachionidae</taxon>
        <taxon>Brachionus</taxon>
    </lineage>
</organism>
<dbReference type="InterPro" id="IPR050449">
    <property type="entry name" value="Ephrin_rcpt_TKs"/>
</dbReference>
<evidence type="ECO:0000259" key="19">
    <source>
        <dbReference type="PROSITE" id="PS51550"/>
    </source>
</evidence>
<evidence type="ECO:0000256" key="12">
    <source>
        <dbReference type="ARBA" id="ARBA00023170"/>
    </source>
</evidence>
<keyword evidence="13" id="KW-0325">Glycoprotein</keyword>
<evidence type="ECO:0000256" key="4">
    <source>
        <dbReference type="ARBA" id="ARBA00022553"/>
    </source>
</evidence>
<dbReference type="GO" id="GO:0030425">
    <property type="term" value="C:dendrite"/>
    <property type="evidence" value="ECO:0007669"/>
    <property type="project" value="TreeGrafter"/>
</dbReference>
<dbReference type="Gene3D" id="2.60.120.260">
    <property type="entry name" value="Galactose-binding domain-like"/>
    <property type="match status" value="1"/>
</dbReference>
<dbReference type="Pfam" id="PF01404">
    <property type="entry name" value="Ephrin_lbd"/>
    <property type="match status" value="1"/>
</dbReference>
<sequence length="1139" mass="130787">MIFKFCLLFVCVVSNVYSAKVTLYDSTRQRDDLNWSKISFKDTSTTNSLLNTNWIQERLNSKSDTHGWKESSFSSSGGDDVWRIHFVCDLNVQNIQNWLFTPLINTKTANRVTLNLTFTIRECENLPVKQVKNCREKFELYFEETQKIDEDFSNLENEQNRSDIYFLNKIKQLRFKDTFVSDTGLRYYNSVVDRQKQKSNLNRLGESSINVELREIPLSGLKNQFVRFAIRDTGACISLLSVEVSYVTCPAFNKFGIFFPETSTGKDLTDLVQVTGKCPENSVNTQSPKAICTAKGEWLITDSSLSTKCLCTSGYEFINDKCLECPIGYFKSTDSNDQKCEPCPQNSWSSSPGMSKCECLKGYFKEDDTDYSSPCKPIPQISSKNIIFEFLNDDKINITLNRLNLQNSKKIQTELKCFQCGSDSTGISNPYSMLNNMKCDINCFVLSTQNDQLIILNRNLNQISRVKLVVKQKLGDREISQNYLYLNLKQERLQEEKFVKCESQNDMKNFCLNMSINFQAKNELISKIKQNKLLRSNIYGLVQNNEFQLIPSDYQANNFKSTYIKLPSGNLIKNILDRNSTTSLIYCDSNQIDKIKFQFEFDSSNDLSSIKNNFDVFTFDFKIVDLCPQKEKIVTEFITNHAFVKLTEAAVLSNIEQINQQNGQALKIHVILPIILSFILVFCLFILAIFVRKFKADKNENFNKFINKKCSSKCNSCNSTNTSCSSSSTSSSPSTICTTSQIIERESKLYYVDPHTYEDPTLAVQEFAQEISPLDIKIESVIGGGEFGDVCKGKLKNISSNWITVAIKTLKVGSSEKNRCDFLTEASIMAQFHHENIICLEGVVTQSHPFMIITEYMDNGSLDTFLRLNSWRLNIYDLIKMLKDISNGMKYLSEMNFVHRDLAARNILVDKDLKCKVADFGLSREIEGTNTEGVYWTKGGKIPVRWTAPEAITHTKFTCSSDVWSYGVVMWEVLSFGERPYWNWSNTDVIKAVDKGFRLFIPPNCPQVLYNMMLDCWEADRLKRPKFKKITSDLDLLIKSKKECLYVPAKNTKQNQNIDTNRPNFTHLTSVQEWLNSLNLVDYTTIFVNKRLANLSQVLSLELEDLIKLEIFDKNHQMIILDSLKRIQFELNFQNGFLV</sequence>
<dbReference type="InterPro" id="IPR011009">
    <property type="entry name" value="Kinase-like_dom_sf"/>
</dbReference>
<keyword evidence="7 14" id="KW-0547">Nucleotide-binding</keyword>
<dbReference type="GO" id="GO:0007411">
    <property type="term" value="P:axon guidance"/>
    <property type="evidence" value="ECO:0007669"/>
    <property type="project" value="TreeGrafter"/>
</dbReference>
<evidence type="ECO:0000256" key="1">
    <source>
        <dbReference type="ARBA" id="ARBA00004251"/>
    </source>
</evidence>
<dbReference type="Gene3D" id="1.10.150.50">
    <property type="entry name" value="Transcription Factor, Ets-1"/>
    <property type="match status" value="1"/>
</dbReference>
<keyword evidence="12" id="KW-0675">Receptor</keyword>
<keyword evidence="15" id="KW-0812">Transmembrane</keyword>
<dbReference type="Pfam" id="PF25599">
    <property type="entry name" value="Ephrin_CRD"/>
    <property type="match status" value="1"/>
</dbReference>
<evidence type="ECO:0000256" key="13">
    <source>
        <dbReference type="ARBA" id="ARBA00023180"/>
    </source>
</evidence>
<dbReference type="InterPro" id="IPR001245">
    <property type="entry name" value="Ser-Thr/Tyr_kinase_cat_dom"/>
</dbReference>
<dbReference type="EMBL" id="CAJNOC010000044">
    <property type="protein sequence ID" value="CAF0709456.1"/>
    <property type="molecule type" value="Genomic_DNA"/>
</dbReference>
<dbReference type="SMART" id="SM00219">
    <property type="entry name" value="TyrKc"/>
    <property type="match status" value="1"/>
</dbReference>
<accession>A0A813M510</accession>
<keyword evidence="21" id="KW-1185">Reference proteome</keyword>
<feature type="binding site" evidence="14">
    <location>
        <position position="808"/>
    </location>
    <ligand>
        <name>ATP</name>
        <dbReference type="ChEBI" id="CHEBI:30616"/>
    </ligand>
</feature>
<evidence type="ECO:0000256" key="8">
    <source>
        <dbReference type="ARBA" id="ARBA00022777"/>
    </source>
</evidence>
<evidence type="ECO:0000313" key="20">
    <source>
        <dbReference type="EMBL" id="CAF0709456.1"/>
    </source>
</evidence>
<dbReference type="GO" id="GO:0005005">
    <property type="term" value="F:transmembrane-ephrin receptor activity"/>
    <property type="evidence" value="ECO:0007669"/>
    <property type="project" value="TreeGrafter"/>
</dbReference>
<dbReference type="SMART" id="SM01411">
    <property type="entry name" value="Ephrin_rec_like"/>
    <property type="match status" value="1"/>
</dbReference>
<dbReference type="PROSITE" id="PS51550">
    <property type="entry name" value="EPH_LBD"/>
    <property type="match status" value="1"/>
</dbReference>
<dbReference type="Pfam" id="PF00536">
    <property type="entry name" value="SAM_1"/>
    <property type="match status" value="1"/>
</dbReference>
<feature type="domain" description="Protein kinase" evidence="17">
    <location>
        <begin position="776"/>
        <end position="1037"/>
    </location>
</feature>
<dbReference type="InterPro" id="IPR000719">
    <property type="entry name" value="Prot_kinase_dom"/>
</dbReference>
<dbReference type="GO" id="GO:0005524">
    <property type="term" value="F:ATP binding"/>
    <property type="evidence" value="ECO:0007669"/>
    <property type="project" value="UniProtKB-UniRule"/>
</dbReference>
<dbReference type="PANTHER" id="PTHR46877:SF14">
    <property type="entry name" value="RECEPTOR PROTEIN-TYROSINE KINASE"/>
    <property type="match status" value="1"/>
</dbReference>
<dbReference type="InterPro" id="IPR017441">
    <property type="entry name" value="Protein_kinase_ATP_BS"/>
</dbReference>
<dbReference type="InterPro" id="IPR027936">
    <property type="entry name" value="Eph_TM"/>
</dbReference>
<dbReference type="Pfam" id="PF14575">
    <property type="entry name" value="EphA2_TM"/>
    <property type="match status" value="1"/>
</dbReference>
<dbReference type="AlphaFoldDB" id="A0A813M510"/>
<evidence type="ECO:0000256" key="14">
    <source>
        <dbReference type="PROSITE-ProRule" id="PRU10141"/>
    </source>
</evidence>
<evidence type="ECO:0000256" key="6">
    <source>
        <dbReference type="ARBA" id="ARBA00022729"/>
    </source>
</evidence>
<dbReference type="Proteomes" id="UP000663879">
    <property type="component" value="Unassembled WGS sequence"/>
</dbReference>
<dbReference type="EC" id="2.7.10.1" evidence="2"/>
<dbReference type="PROSITE" id="PS50105">
    <property type="entry name" value="SAM_DOMAIN"/>
    <property type="match status" value="1"/>
</dbReference>
<keyword evidence="6 16" id="KW-0732">Signal</keyword>
<protein>
    <recommendedName>
        <fullName evidence="2">receptor protein-tyrosine kinase</fullName>
        <ecNumber evidence="2">2.7.10.1</ecNumber>
    </recommendedName>
</protein>
<dbReference type="InterPro" id="IPR020635">
    <property type="entry name" value="Tyr_kinase_cat_dom"/>
</dbReference>
<keyword evidence="3" id="KW-1003">Cell membrane</keyword>
<evidence type="ECO:0000259" key="17">
    <source>
        <dbReference type="PROSITE" id="PS50011"/>
    </source>
</evidence>
<dbReference type="PROSITE" id="PS00109">
    <property type="entry name" value="PROTEIN_KINASE_TYR"/>
    <property type="match status" value="1"/>
</dbReference>
<feature type="transmembrane region" description="Helical" evidence="15">
    <location>
        <begin position="670"/>
        <end position="691"/>
    </location>
</feature>
<keyword evidence="5" id="KW-0808">Transferase</keyword>
<comment type="caution">
    <text evidence="20">The sequence shown here is derived from an EMBL/GenBank/DDBJ whole genome shotgun (WGS) entry which is preliminary data.</text>
</comment>
<dbReference type="FunFam" id="1.10.510.10:FF:000268">
    <property type="entry name" value="Receptor protein-tyrosine kinase"/>
    <property type="match status" value="1"/>
</dbReference>
<evidence type="ECO:0000256" key="16">
    <source>
        <dbReference type="SAM" id="SignalP"/>
    </source>
</evidence>
<feature type="chain" id="PRO_5032706900" description="receptor protein-tyrosine kinase" evidence="16">
    <location>
        <begin position="19"/>
        <end position="1139"/>
    </location>
</feature>
<keyword evidence="8" id="KW-0418">Kinase</keyword>
<evidence type="ECO:0000256" key="10">
    <source>
        <dbReference type="ARBA" id="ARBA00023136"/>
    </source>
</evidence>
<dbReference type="FunFam" id="3.30.200.20:FF:000802">
    <property type="entry name" value="Ephrin receptor 1"/>
    <property type="match status" value="1"/>
</dbReference>
<dbReference type="InterPro" id="IPR008266">
    <property type="entry name" value="Tyr_kinase_AS"/>
</dbReference>
<dbReference type="SUPFAM" id="SSF49785">
    <property type="entry name" value="Galactose-binding domain-like"/>
    <property type="match status" value="1"/>
</dbReference>
<dbReference type="SUPFAM" id="SSF56112">
    <property type="entry name" value="Protein kinase-like (PK-like)"/>
    <property type="match status" value="1"/>
</dbReference>
<dbReference type="PROSITE" id="PS00107">
    <property type="entry name" value="PROTEIN_KINASE_ATP"/>
    <property type="match status" value="1"/>
</dbReference>
<dbReference type="OrthoDB" id="4062651at2759"/>
<evidence type="ECO:0000256" key="11">
    <source>
        <dbReference type="ARBA" id="ARBA00023137"/>
    </source>
</evidence>
<dbReference type="SUPFAM" id="SSF47769">
    <property type="entry name" value="SAM/Pointed domain"/>
    <property type="match status" value="1"/>
</dbReference>
<keyword evidence="4" id="KW-0597">Phosphoprotein</keyword>
<dbReference type="InterPro" id="IPR008979">
    <property type="entry name" value="Galactose-bd-like_sf"/>
</dbReference>
<keyword evidence="15" id="KW-1133">Transmembrane helix</keyword>
<dbReference type="GO" id="GO:0005886">
    <property type="term" value="C:plasma membrane"/>
    <property type="evidence" value="ECO:0007669"/>
    <property type="project" value="UniProtKB-SubCell"/>
</dbReference>
<evidence type="ECO:0000313" key="21">
    <source>
        <dbReference type="Proteomes" id="UP000663879"/>
    </source>
</evidence>
<dbReference type="SUPFAM" id="SSF57184">
    <property type="entry name" value="Growth factor receptor domain"/>
    <property type="match status" value="1"/>
</dbReference>
<dbReference type="InterPro" id="IPR013761">
    <property type="entry name" value="SAM/pointed_sf"/>
</dbReference>
<feature type="domain" description="SAM" evidence="18">
    <location>
        <begin position="1066"/>
        <end position="1130"/>
    </location>
</feature>
<gene>
    <name evidence="20" type="ORF">OXX778_LOCUS804</name>
</gene>
<dbReference type="InterPro" id="IPR009030">
    <property type="entry name" value="Growth_fac_rcpt_cys_sf"/>
</dbReference>
<dbReference type="PROSITE" id="PS50011">
    <property type="entry name" value="PROTEIN_KINASE_DOM"/>
    <property type="match status" value="1"/>
</dbReference>
<dbReference type="Gene3D" id="3.30.200.20">
    <property type="entry name" value="Phosphorylase Kinase, domain 1"/>
    <property type="match status" value="1"/>
</dbReference>
<evidence type="ECO:0000256" key="15">
    <source>
        <dbReference type="SAM" id="Phobius"/>
    </source>
</evidence>
<evidence type="ECO:0000259" key="18">
    <source>
        <dbReference type="PROSITE" id="PS50105"/>
    </source>
</evidence>
<dbReference type="Gene3D" id="2.60.40.1770">
    <property type="entry name" value="ephrin a2 ectodomain"/>
    <property type="match status" value="1"/>
</dbReference>
<keyword evidence="11" id="KW-0829">Tyrosine-protein kinase</keyword>
<evidence type="ECO:0000256" key="9">
    <source>
        <dbReference type="ARBA" id="ARBA00022840"/>
    </source>
</evidence>
<evidence type="ECO:0000256" key="5">
    <source>
        <dbReference type="ARBA" id="ARBA00022679"/>
    </source>
</evidence>
<evidence type="ECO:0000256" key="3">
    <source>
        <dbReference type="ARBA" id="ARBA00022475"/>
    </source>
</evidence>
<dbReference type="Pfam" id="PF07714">
    <property type="entry name" value="PK_Tyr_Ser-Thr"/>
    <property type="match status" value="1"/>
</dbReference>
<evidence type="ECO:0000256" key="7">
    <source>
        <dbReference type="ARBA" id="ARBA00022741"/>
    </source>
</evidence>
<dbReference type="Gene3D" id="1.10.510.10">
    <property type="entry name" value="Transferase(Phosphotransferase) domain 1"/>
    <property type="match status" value="1"/>
</dbReference>
<dbReference type="PRINTS" id="PR00109">
    <property type="entry name" value="TYRKINASE"/>
</dbReference>
<keyword evidence="10 15" id="KW-0472">Membrane</keyword>
<dbReference type="SMART" id="SM00615">
    <property type="entry name" value="EPH_lbd"/>
    <property type="match status" value="1"/>
</dbReference>